<dbReference type="STRING" id="1231339.Abci_002_049"/>
<sequence>MSQKFPPATLIGLGALCAATFIAITSELAPIGLMLEMSRTFNVGGGVSGWPLRPTH</sequence>
<protein>
    <recommendedName>
        <fullName evidence="5">Sugar transporter</fullName>
    </recommendedName>
</protein>
<dbReference type="AlphaFoldDB" id="A0A0D6MZI5"/>
<comment type="caution">
    <text evidence="1">The sequence shown here is derived from an EMBL/GenBank/DDBJ whole genome shotgun (WGS) entry which is preliminary data.</text>
</comment>
<dbReference type="Proteomes" id="UP000321891">
    <property type="component" value="Unassembled WGS sequence"/>
</dbReference>
<accession>A0A6N3SQB3</accession>
<evidence type="ECO:0008006" key="5">
    <source>
        <dbReference type="Google" id="ProtNLM"/>
    </source>
</evidence>
<dbReference type="Proteomes" id="UP000032671">
    <property type="component" value="Unassembled WGS sequence"/>
</dbReference>
<accession>A0A0D6MZI5</accession>
<reference evidence="1 3" key="1">
    <citation type="submission" date="2012-11" db="EMBL/GenBank/DDBJ databases">
        <title>Whole genome sequence of Acetobacter cibinongensis 4H-1.</title>
        <authorList>
            <person name="Azuma Y."/>
            <person name="Higashiura N."/>
            <person name="Hirakawa H."/>
            <person name="Matsushita K."/>
        </authorList>
    </citation>
    <scope>NUCLEOTIDE SEQUENCE [LARGE SCALE GENOMIC DNA]</scope>
    <source>
        <strain evidence="1 3">4H-1</strain>
    </source>
</reference>
<evidence type="ECO:0000313" key="2">
    <source>
        <dbReference type="EMBL" id="GEL59550.1"/>
    </source>
</evidence>
<evidence type="ECO:0000313" key="3">
    <source>
        <dbReference type="Proteomes" id="UP000032671"/>
    </source>
</evidence>
<gene>
    <name evidence="1" type="ORF">Abci_002_049</name>
    <name evidence="2" type="ORF">ACI01nite_21520</name>
</gene>
<reference evidence="2 4" key="2">
    <citation type="submission" date="2019-07" db="EMBL/GenBank/DDBJ databases">
        <title>Whole genome shotgun sequence of Acetobacter cibinongensis NBRC 16605.</title>
        <authorList>
            <person name="Hosoyama A."/>
            <person name="Uohara A."/>
            <person name="Ohji S."/>
            <person name="Ichikawa N."/>
        </authorList>
    </citation>
    <scope>NUCLEOTIDE SEQUENCE [LARGE SCALE GENOMIC DNA]</scope>
    <source>
        <strain evidence="2 4">NBRC 16605</strain>
    </source>
</reference>
<keyword evidence="4" id="KW-1185">Reference proteome</keyword>
<organism evidence="1 3">
    <name type="scientific">Acetobacter cibinongensis</name>
    <dbReference type="NCBI Taxonomy" id="146475"/>
    <lineage>
        <taxon>Bacteria</taxon>
        <taxon>Pseudomonadati</taxon>
        <taxon>Pseudomonadota</taxon>
        <taxon>Alphaproteobacteria</taxon>
        <taxon>Acetobacterales</taxon>
        <taxon>Acetobacteraceae</taxon>
        <taxon>Acetobacter</taxon>
    </lineage>
</organism>
<proteinExistence type="predicted"/>
<dbReference type="EMBL" id="BAMV01000002">
    <property type="protein sequence ID" value="GAN59172.1"/>
    <property type="molecule type" value="Genomic_DNA"/>
</dbReference>
<evidence type="ECO:0000313" key="1">
    <source>
        <dbReference type="EMBL" id="GAN59172.1"/>
    </source>
</evidence>
<dbReference type="RefSeq" id="WP_306302099.1">
    <property type="nucleotide sequence ID" value="NZ_BAMV01000002.1"/>
</dbReference>
<evidence type="ECO:0000313" key="4">
    <source>
        <dbReference type="Proteomes" id="UP000321891"/>
    </source>
</evidence>
<name>A0A0D6MZI5_9PROT</name>
<dbReference type="EMBL" id="BJVU01000010">
    <property type="protein sequence ID" value="GEL59550.1"/>
    <property type="molecule type" value="Genomic_DNA"/>
</dbReference>